<feature type="region of interest" description="Disordered" evidence="16">
    <location>
        <begin position="128"/>
        <end position="154"/>
    </location>
</feature>
<dbReference type="Gene3D" id="3.90.1150.220">
    <property type="match status" value="1"/>
</dbReference>
<accession>A0A3M7MD21</accession>
<dbReference type="OrthoDB" id="185455at2759"/>
<evidence type="ECO:0000256" key="9">
    <source>
        <dbReference type="ARBA" id="ARBA00022771"/>
    </source>
</evidence>
<reference evidence="18 19" key="1">
    <citation type="journal article" date="2014" name="PLoS ONE">
        <title>De novo Genome Assembly of the Fungal Plant Pathogen Pyrenophora semeniperda.</title>
        <authorList>
            <person name="Soliai M.M."/>
            <person name="Meyer S.E."/>
            <person name="Udall J.A."/>
            <person name="Elzinga D.E."/>
            <person name="Hermansen R.A."/>
            <person name="Bodily P.M."/>
            <person name="Hart A.A."/>
            <person name="Coleman C.E."/>
        </authorList>
    </citation>
    <scope>NUCLEOTIDE SEQUENCE [LARGE SCALE GENOMIC DNA]</scope>
    <source>
        <strain evidence="18 19">CCB06</strain>
        <tissue evidence="18">Mycelium</tissue>
    </source>
</reference>
<evidence type="ECO:0000313" key="19">
    <source>
        <dbReference type="Proteomes" id="UP000265663"/>
    </source>
</evidence>
<evidence type="ECO:0000259" key="17">
    <source>
        <dbReference type="Pfam" id="PF08746"/>
    </source>
</evidence>
<organism evidence="18 19">
    <name type="scientific">Pyrenophora seminiperda CCB06</name>
    <dbReference type="NCBI Taxonomy" id="1302712"/>
    <lineage>
        <taxon>Eukaryota</taxon>
        <taxon>Fungi</taxon>
        <taxon>Dikarya</taxon>
        <taxon>Ascomycota</taxon>
        <taxon>Pezizomycotina</taxon>
        <taxon>Dothideomycetes</taxon>
        <taxon>Pleosporomycetidae</taxon>
        <taxon>Pleosporales</taxon>
        <taxon>Pleosporineae</taxon>
        <taxon>Pleosporaceae</taxon>
        <taxon>Pyrenophora</taxon>
    </lineage>
</organism>
<evidence type="ECO:0000256" key="14">
    <source>
        <dbReference type="ARBA" id="ARBA00023242"/>
    </source>
</evidence>
<proteinExistence type="inferred from homology"/>
<comment type="subunit">
    <text evidence="15">Component of the Smc5-Smc6 complex.</text>
</comment>
<evidence type="ECO:0000256" key="5">
    <source>
        <dbReference type="ARBA" id="ARBA00019422"/>
    </source>
</evidence>
<evidence type="ECO:0000313" key="18">
    <source>
        <dbReference type="EMBL" id="RMZ72377.1"/>
    </source>
</evidence>
<keyword evidence="14 15" id="KW-0539">Nucleus</keyword>
<dbReference type="AlphaFoldDB" id="A0A3M7MD21"/>
<evidence type="ECO:0000256" key="15">
    <source>
        <dbReference type="RuleBase" id="RU368018"/>
    </source>
</evidence>
<gene>
    <name evidence="18" type="ORF">GMOD_00010240</name>
</gene>
<comment type="subcellular location">
    <subcellularLocation>
        <location evidence="2 15">Nucleus</location>
    </subcellularLocation>
</comment>
<dbReference type="PANTHER" id="PTHR20973">
    <property type="entry name" value="NON-SMC ELEMENT 1-RELATED"/>
    <property type="match status" value="1"/>
</dbReference>
<comment type="catalytic activity">
    <reaction evidence="1 15">
        <text>S-ubiquitinyl-[E2 ubiquitin-conjugating enzyme]-L-cysteine + [acceptor protein]-L-lysine = [E2 ubiquitin-conjugating enzyme]-L-cysteine + N(6)-ubiquitinyl-[acceptor protein]-L-lysine.</text>
        <dbReference type="EC" id="2.3.2.27"/>
    </reaction>
</comment>
<keyword evidence="8 15" id="KW-0227">DNA damage</keyword>
<name>A0A3M7MD21_9PLEO</name>
<sequence>MSFHTHGILTTDETKTILAHIMTASNPTRPYHPSDIHPPLLLTTLQTLNTRLLPLDYEIRPTKSQSQPPTTYYALVNNASDALTQLATTLSVPEMGFLRRLLDCMFETNCTQVREVMAVKGTMAVNLARPGRGGRDGRQSGVHGMGEGEEEGGVAPDPGISLHEAEALLAKLVDNSFLEKSPRGYYSLAPRSLLELRSYLKETYNDDGDDDEEEGGGGGGVIRIRDCHGCKEIVTVGIRCNNRVCGVRWHDGCANAWYRGSKGGRERRCPLCKTVCGGNVFVGERADRVDGGGGGGGKGRGSSNGKGGGGYEEEEEEEMDDEE</sequence>
<evidence type="ECO:0000256" key="16">
    <source>
        <dbReference type="SAM" id="MobiDB-lite"/>
    </source>
</evidence>
<dbReference type="InterPro" id="IPR014857">
    <property type="entry name" value="Nse1_RING_C4HC3-type"/>
</dbReference>
<dbReference type="Proteomes" id="UP000265663">
    <property type="component" value="Unassembled WGS sequence"/>
</dbReference>
<feature type="domain" description="Non-structural maintenance of chromosomes element 1 RING C4HC3-type" evidence="17">
    <location>
        <begin position="227"/>
        <end position="272"/>
    </location>
</feature>
<evidence type="ECO:0000256" key="3">
    <source>
        <dbReference type="ARBA" id="ARBA00010258"/>
    </source>
</evidence>
<dbReference type="GO" id="GO:0061630">
    <property type="term" value="F:ubiquitin protein ligase activity"/>
    <property type="evidence" value="ECO:0007669"/>
    <property type="project" value="UniProtKB-EC"/>
</dbReference>
<keyword evidence="13 15" id="KW-0234">DNA repair</keyword>
<feature type="compositionally biased region" description="Acidic residues" evidence="16">
    <location>
        <begin position="311"/>
        <end position="323"/>
    </location>
</feature>
<dbReference type="Pfam" id="PF08746">
    <property type="entry name" value="zf-RING-like"/>
    <property type="match status" value="1"/>
</dbReference>
<keyword evidence="12 15" id="KW-0233">DNA recombination</keyword>
<dbReference type="Pfam" id="PF07574">
    <property type="entry name" value="SMC_Nse1"/>
    <property type="match status" value="1"/>
</dbReference>
<dbReference type="GO" id="GO:0008270">
    <property type="term" value="F:zinc ion binding"/>
    <property type="evidence" value="ECO:0007669"/>
    <property type="project" value="UniProtKB-KW"/>
</dbReference>
<dbReference type="GO" id="GO:0000724">
    <property type="term" value="P:double-strand break repair via homologous recombination"/>
    <property type="evidence" value="ECO:0007669"/>
    <property type="project" value="TreeGrafter"/>
</dbReference>
<protein>
    <recommendedName>
        <fullName evidence="5 15">Non-structural maintenance of chromosomes element 1 homolog</fullName>
        <ecNumber evidence="4 15">2.3.2.27</ecNumber>
    </recommendedName>
</protein>
<dbReference type="EC" id="2.3.2.27" evidence="4 15"/>
<evidence type="ECO:0000256" key="8">
    <source>
        <dbReference type="ARBA" id="ARBA00022763"/>
    </source>
</evidence>
<dbReference type="InterPro" id="IPR036388">
    <property type="entry name" value="WH-like_DNA-bd_sf"/>
</dbReference>
<evidence type="ECO:0000256" key="12">
    <source>
        <dbReference type="ARBA" id="ARBA00023172"/>
    </source>
</evidence>
<dbReference type="PANTHER" id="PTHR20973:SF0">
    <property type="entry name" value="NON-STRUCTURAL MAINTENANCE OF CHROMOSOMES ELEMENT 1 HOMOLOG"/>
    <property type="match status" value="1"/>
</dbReference>
<evidence type="ECO:0000256" key="11">
    <source>
        <dbReference type="ARBA" id="ARBA00022833"/>
    </source>
</evidence>
<comment type="function">
    <text evidence="15">Acts in a DNA repair pathway for removal of UV-induced DNA damage that is distinct from classical nucleotide excision repair and in repair of ionizing radiation damage. Functions in homologous recombination repair of DNA double strand breaks and in recovery of stalled replication forks.</text>
</comment>
<dbReference type="Gene3D" id="1.10.10.10">
    <property type="entry name" value="Winged helix-like DNA-binding domain superfamily/Winged helix DNA-binding domain"/>
    <property type="match status" value="1"/>
</dbReference>
<dbReference type="GO" id="GO:0030915">
    <property type="term" value="C:Smc5-Smc6 complex"/>
    <property type="evidence" value="ECO:0007669"/>
    <property type="project" value="UniProtKB-UniRule"/>
</dbReference>
<evidence type="ECO:0000256" key="7">
    <source>
        <dbReference type="ARBA" id="ARBA00022723"/>
    </source>
</evidence>
<keyword evidence="10 15" id="KW-0833">Ubl conjugation pathway</keyword>
<dbReference type="InterPro" id="IPR011513">
    <property type="entry name" value="Nse1"/>
</dbReference>
<comment type="similarity">
    <text evidence="3 15">Belongs to the NSE1 family.</text>
</comment>
<keyword evidence="9 15" id="KW-0863">Zinc-finger</keyword>
<evidence type="ECO:0000256" key="4">
    <source>
        <dbReference type="ARBA" id="ARBA00012483"/>
    </source>
</evidence>
<dbReference type="InterPro" id="IPR013083">
    <property type="entry name" value="Znf_RING/FYVE/PHD"/>
</dbReference>
<dbReference type="GO" id="GO:0005634">
    <property type="term" value="C:nucleus"/>
    <property type="evidence" value="ECO:0007669"/>
    <property type="project" value="UniProtKB-SubCell"/>
</dbReference>
<evidence type="ECO:0000256" key="10">
    <source>
        <dbReference type="ARBA" id="ARBA00022786"/>
    </source>
</evidence>
<evidence type="ECO:0000256" key="6">
    <source>
        <dbReference type="ARBA" id="ARBA00022679"/>
    </source>
</evidence>
<keyword evidence="19" id="KW-1185">Reference proteome</keyword>
<keyword evidence="11 15" id="KW-0862">Zinc</keyword>
<dbReference type="EMBL" id="KE747832">
    <property type="protein sequence ID" value="RMZ72377.1"/>
    <property type="molecule type" value="Genomic_DNA"/>
</dbReference>
<evidence type="ECO:0000256" key="13">
    <source>
        <dbReference type="ARBA" id="ARBA00023204"/>
    </source>
</evidence>
<keyword evidence="6 15" id="KW-0808">Transferase</keyword>
<feature type="region of interest" description="Disordered" evidence="16">
    <location>
        <begin position="287"/>
        <end position="323"/>
    </location>
</feature>
<dbReference type="Gene3D" id="3.30.40.10">
    <property type="entry name" value="Zinc/RING finger domain, C3HC4 (zinc finger)"/>
    <property type="match status" value="1"/>
</dbReference>
<evidence type="ECO:0000256" key="1">
    <source>
        <dbReference type="ARBA" id="ARBA00000900"/>
    </source>
</evidence>
<keyword evidence="7 15" id="KW-0479">Metal-binding</keyword>
<feature type="compositionally biased region" description="Gly residues" evidence="16">
    <location>
        <begin position="291"/>
        <end position="310"/>
    </location>
</feature>
<evidence type="ECO:0000256" key="2">
    <source>
        <dbReference type="ARBA" id="ARBA00004123"/>
    </source>
</evidence>